<evidence type="ECO:0000313" key="3">
    <source>
        <dbReference type="Proteomes" id="UP001314170"/>
    </source>
</evidence>
<dbReference type="AlphaFoldDB" id="A0AAV1QWT8"/>
<protein>
    <submittedName>
        <fullName evidence="2">Uncharacterized protein</fullName>
    </submittedName>
</protein>
<feature type="region of interest" description="Disordered" evidence="1">
    <location>
        <begin position="1"/>
        <end position="42"/>
    </location>
</feature>
<comment type="caution">
    <text evidence="2">The sequence shown here is derived from an EMBL/GenBank/DDBJ whole genome shotgun (WGS) entry which is preliminary data.</text>
</comment>
<evidence type="ECO:0000313" key="2">
    <source>
        <dbReference type="EMBL" id="CAK7325230.1"/>
    </source>
</evidence>
<name>A0AAV1QWT8_9ROSI</name>
<reference evidence="2 3" key="1">
    <citation type="submission" date="2024-01" db="EMBL/GenBank/DDBJ databases">
        <authorList>
            <person name="Waweru B."/>
        </authorList>
    </citation>
    <scope>NUCLEOTIDE SEQUENCE [LARGE SCALE GENOMIC DNA]</scope>
</reference>
<dbReference type="EMBL" id="CAWUPB010000850">
    <property type="protein sequence ID" value="CAK7325230.1"/>
    <property type="molecule type" value="Genomic_DNA"/>
</dbReference>
<dbReference type="Proteomes" id="UP001314170">
    <property type="component" value="Unassembled WGS sequence"/>
</dbReference>
<sequence length="62" mass="6904">MALNLHNNLSSKNFPTASILGGGQKQESSKIRSINQHNYETPAKNMVKEMGNELYKQQAPSE</sequence>
<evidence type="ECO:0000256" key="1">
    <source>
        <dbReference type="SAM" id="MobiDB-lite"/>
    </source>
</evidence>
<proteinExistence type="predicted"/>
<gene>
    <name evidence="2" type="ORF">DCAF_LOCUS2902</name>
</gene>
<keyword evidence="3" id="KW-1185">Reference proteome</keyword>
<organism evidence="2 3">
    <name type="scientific">Dovyalis caffra</name>
    <dbReference type="NCBI Taxonomy" id="77055"/>
    <lineage>
        <taxon>Eukaryota</taxon>
        <taxon>Viridiplantae</taxon>
        <taxon>Streptophyta</taxon>
        <taxon>Embryophyta</taxon>
        <taxon>Tracheophyta</taxon>
        <taxon>Spermatophyta</taxon>
        <taxon>Magnoliopsida</taxon>
        <taxon>eudicotyledons</taxon>
        <taxon>Gunneridae</taxon>
        <taxon>Pentapetalae</taxon>
        <taxon>rosids</taxon>
        <taxon>fabids</taxon>
        <taxon>Malpighiales</taxon>
        <taxon>Salicaceae</taxon>
        <taxon>Flacourtieae</taxon>
        <taxon>Dovyalis</taxon>
    </lineage>
</organism>
<accession>A0AAV1QWT8</accession>
<feature type="compositionally biased region" description="Polar residues" evidence="1">
    <location>
        <begin position="1"/>
        <end position="16"/>
    </location>
</feature>